<comment type="caution">
    <text evidence="2">The sequence shown here is derived from an EMBL/GenBank/DDBJ whole genome shotgun (WGS) entry which is preliminary data.</text>
</comment>
<evidence type="ECO:0000256" key="1">
    <source>
        <dbReference type="SAM" id="SignalP"/>
    </source>
</evidence>
<feature type="signal peptide" evidence="1">
    <location>
        <begin position="1"/>
        <end position="18"/>
    </location>
</feature>
<dbReference type="Proteomes" id="UP001267878">
    <property type="component" value="Unassembled WGS sequence"/>
</dbReference>
<dbReference type="RefSeq" id="WP_310053554.1">
    <property type="nucleotide sequence ID" value="NZ_JAVDVW010000001.1"/>
</dbReference>
<sequence length="169" mass="18778">MKRFWICAAVLICSTAYAQPMEATRPKEPVKIAPAAREQRPANRPTDAQHQVAVLSIKLDVVKGEVRSARVTSSKRIASYAPKVFARRAGDWEVSIEGETRKSFFVNNPALREAEAHPSSNDHYQWVGETGTIDWPLVVPLYYDGRTLGARSITIRDTRTGATILQTGL</sequence>
<keyword evidence="3" id="KW-1185">Reference proteome</keyword>
<accession>A0ABU1VPD5</accession>
<proteinExistence type="predicted"/>
<evidence type="ECO:0000313" key="3">
    <source>
        <dbReference type="Proteomes" id="UP001267878"/>
    </source>
</evidence>
<name>A0ABU1VPD5_9GAMM</name>
<keyword evidence="1" id="KW-0732">Signal</keyword>
<protein>
    <submittedName>
        <fullName evidence="2">Uncharacterized protein</fullName>
    </submittedName>
</protein>
<feature type="chain" id="PRO_5045488787" evidence="1">
    <location>
        <begin position="19"/>
        <end position="169"/>
    </location>
</feature>
<dbReference type="EMBL" id="JAVDVW010000001">
    <property type="protein sequence ID" value="MDR7099351.1"/>
    <property type="molecule type" value="Genomic_DNA"/>
</dbReference>
<evidence type="ECO:0000313" key="2">
    <source>
        <dbReference type="EMBL" id="MDR7099351.1"/>
    </source>
</evidence>
<organism evidence="2 3">
    <name type="scientific">Agrilutibacter niabensis</name>
    <dbReference type="NCBI Taxonomy" id="380628"/>
    <lineage>
        <taxon>Bacteria</taxon>
        <taxon>Pseudomonadati</taxon>
        <taxon>Pseudomonadota</taxon>
        <taxon>Gammaproteobacteria</taxon>
        <taxon>Lysobacterales</taxon>
        <taxon>Lysobacteraceae</taxon>
        <taxon>Agrilutibacter</taxon>
    </lineage>
</organism>
<reference evidence="2 3" key="1">
    <citation type="submission" date="2023-07" db="EMBL/GenBank/DDBJ databases">
        <title>Sorghum-associated microbial communities from plants grown in Nebraska, USA.</title>
        <authorList>
            <person name="Schachtman D."/>
        </authorList>
    </citation>
    <scope>NUCLEOTIDE SEQUENCE [LARGE SCALE GENOMIC DNA]</scope>
    <source>
        <strain evidence="2 3">BE187</strain>
    </source>
</reference>
<gene>
    <name evidence="2" type="ORF">J2X04_001698</name>
</gene>